<keyword evidence="3" id="KW-0813">Transport</keyword>
<dbReference type="InterPro" id="IPR003593">
    <property type="entry name" value="AAA+_ATPase"/>
</dbReference>
<dbReference type="PROSITE" id="PS50929">
    <property type="entry name" value="ABC_TM1F"/>
    <property type="match status" value="2"/>
</dbReference>
<dbReference type="Proteomes" id="UP000481153">
    <property type="component" value="Unassembled WGS sequence"/>
</dbReference>
<evidence type="ECO:0000256" key="4">
    <source>
        <dbReference type="ARBA" id="ARBA00022692"/>
    </source>
</evidence>
<dbReference type="FunFam" id="1.20.1560.10:FF:000018">
    <property type="entry name" value="ATP-binding cassette subfamily B member 11"/>
    <property type="match status" value="1"/>
</dbReference>
<name>A0A6G0XH41_9STRA</name>
<dbReference type="InterPro" id="IPR017871">
    <property type="entry name" value="ABC_transporter-like_CS"/>
</dbReference>
<keyword evidence="9 11" id="KW-0472">Membrane</keyword>
<evidence type="ECO:0000256" key="8">
    <source>
        <dbReference type="ARBA" id="ARBA00022989"/>
    </source>
</evidence>
<protein>
    <submittedName>
        <fullName evidence="14">Uncharacterized protein</fullName>
    </submittedName>
</protein>
<sequence>MPKIFVASSAMKPHGNEGEVAPEVAQDGSSRHKKKAAKGEMVSFRNLFRYADETDYTLIAIGTVAAIATGIAQPLRILLMGNVVTAFNPVGGSYDSMVDQVAKISINFASFGVGVVLAGFVQVMAWTYTSSRQAERLRVAFIAGILKQDIGWFDVNNSQTLSTKITESVLLIQDGIGRKVGDYWNSIAMAIAGIAIGFKSGWKLSLVVVAFLPLLVLGLACMMKTTSRAVQNAIKAYGQAGAAAEESLSNIRTVHVFNAMPASSTKYNLALRVAEAAGIKKGLMTGIGGGFTFMMIFMTYAVAIAYGAVLVASDNLSATRCTSDCYDGGKVLTVFFGVIMGAMALGQANPSMEAIVSARAAAFEAYATIDRPSKVDALSDDGIKLDNVNGEIDLVDVEFQYPSRPHIPVCKGYSLKIAAGEKVALVGPSGSGKSTIVSLVERFYDPVAGIVKLDGVDLKTLNPRWLRQQIGLVGQEPCLFADTIAVNIGHGKPNATIEEIHDAARRANAFDFILSFPQGFDTVVGDRGAQLSGGQKQRIAIARAIIKNPAILLLDEATSALDTESERIVQESLDALLDTRKRTTIIIAHRLATIRNADRIVVLSQGRVVEQGSHDELMELQHGEYRMLVEAQSRKSPKKAASLQSPPRTTLAVSATTGASMSTHVVVEKEKAVPPPPPPPSAKARIVVPYRRIWALSQAEWKYLVLGMFGAVVTGATFPLWGVLLSQCIALFFNFRLSENDMKTQGLTWAGYFLVLGVAYCIGNVAQNYGFSVVSERLTARLRAMGFQAMLMQEIGWYDAPEHAAGALQASLSTDCALIQKMSSDLLKNVLNVVVCLSVGFSIAFYHSWQMTLALLGVFPLMGFASKMRAKTFQPQQNKESEIQGDLLAGALLSEAIGSIRTVASFGMEEAIVAKFCSHVATATAETRRSAAKLGVVFGLSQAMMFFSMAFLFWFGGYLISHQIILFSDMFTVLMALMMSSFGLGTAAQSLGDSAKAKQATANVFAIIDRQPTIDCDAGTKLATVVGRIEFQNVRFAYPSRPHSMVYKDYNLVIEPGTTVALVGSSGSGKSTAIGLIERFYDPLEGRVLFDGVDIRSLNLTWLREHISLVGQEPVLFVGTIADNIATGKPGSSQDEIEKAAKMGNAHDFIVQFPDGYKTQVGDRGIQLSGGQKQRIAIARAILRDPEVLLLDEATSALDNESERIVQESLDALLEMKKRTTVIVAHRLTTIQNADVIAVANDGRIVEQGTHSELMEIPSGLYRTLVSRQVQVE</sequence>
<dbReference type="PROSITE" id="PS50893">
    <property type="entry name" value="ABC_TRANSPORTER_2"/>
    <property type="match status" value="2"/>
</dbReference>
<keyword evidence="8 11" id="KW-1133">Transmembrane helix</keyword>
<dbReference type="CDD" id="cd18578">
    <property type="entry name" value="ABC_6TM_Pgp_ABCB1_D2_like"/>
    <property type="match status" value="1"/>
</dbReference>
<comment type="similarity">
    <text evidence="2">Belongs to the ABC transporter superfamily. ABCB family. Multidrug resistance exporter (TC 3.A.1.201) subfamily.</text>
</comment>
<dbReference type="GO" id="GO:0005743">
    <property type="term" value="C:mitochondrial inner membrane"/>
    <property type="evidence" value="ECO:0007669"/>
    <property type="project" value="TreeGrafter"/>
</dbReference>
<dbReference type="InterPro" id="IPR039421">
    <property type="entry name" value="Type_1_exporter"/>
</dbReference>
<proteinExistence type="inferred from homology"/>
<evidence type="ECO:0000259" key="12">
    <source>
        <dbReference type="PROSITE" id="PS50893"/>
    </source>
</evidence>
<dbReference type="GO" id="GO:0005524">
    <property type="term" value="F:ATP binding"/>
    <property type="evidence" value="ECO:0007669"/>
    <property type="project" value="UniProtKB-KW"/>
</dbReference>
<dbReference type="CDD" id="cd03249">
    <property type="entry name" value="ABC_MTABC3_MDL1_MDL2"/>
    <property type="match status" value="2"/>
</dbReference>
<dbReference type="FunFam" id="3.40.50.300:FF:000205">
    <property type="entry name" value="ABC transporter B family member 4"/>
    <property type="match status" value="1"/>
</dbReference>
<dbReference type="SUPFAM" id="SSF90123">
    <property type="entry name" value="ABC transporter transmembrane region"/>
    <property type="match status" value="2"/>
</dbReference>
<keyword evidence="6" id="KW-0547">Nucleotide-binding</keyword>
<evidence type="ECO:0000256" key="2">
    <source>
        <dbReference type="ARBA" id="ARBA00007577"/>
    </source>
</evidence>
<evidence type="ECO:0000256" key="11">
    <source>
        <dbReference type="SAM" id="Phobius"/>
    </source>
</evidence>
<feature type="domain" description="ABC transmembrane type-1" evidence="13">
    <location>
        <begin position="60"/>
        <end position="357"/>
    </location>
</feature>
<feature type="domain" description="ABC transporter" evidence="12">
    <location>
        <begin position="1029"/>
        <end position="1267"/>
    </location>
</feature>
<accession>A0A6G0XH41</accession>
<dbReference type="InterPro" id="IPR027417">
    <property type="entry name" value="P-loop_NTPase"/>
</dbReference>
<keyword evidence="4 11" id="KW-0812">Transmembrane</keyword>
<feature type="transmembrane region" description="Helical" evidence="11">
    <location>
        <begin position="853"/>
        <end position="870"/>
    </location>
</feature>
<dbReference type="EMBL" id="VJMJ01000063">
    <property type="protein sequence ID" value="KAF0739622.1"/>
    <property type="molecule type" value="Genomic_DNA"/>
</dbReference>
<keyword evidence="7" id="KW-0067">ATP-binding</keyword>
<dbReference type="Pfam" id="PF00664">
    <property type="entry name" value="ABC_membrane"/>
    <property type="match status" value="2"/>
</dbReference>
<dbReference type="VEuPathDB" id="FungiDB:AeMF1_004197"/>
<feature type="transmembrane region" description="Helical" evidence="11">
    <location>
        <begin position="703"/>
        <end position="735"/>
    </location>
</feature>
<dbReference type="Gene3D" id="3.40.50.300">
    <property type="entry name" value="P-loop containing nucleotide triphosphate hydrolases"/>
    <property type="match status" value="2"/>
</dbReference>
<feature type="domain" description="ABC transmembrane type-1" evidence="13">
    <location>
        <begin position="705"/>
        <end position="996"/>
    </location>
</feature>
<feature type="transmembrane region" description="Helical" evidence="11">
    <location>
        <begin position="290"/>
        <end position="311"/>
    </location>
</feature>
<evidence type="ECO:0000256" key="7">
    <source>
        <dbReference type="ARBA" id="ARBA00022840"/>
    </source>
</evidence>
<evidence type="ECO:0000256" key="5">
    <source>
        <dbReference type="ARBA" id="ARBA00022737"/>
    </source>
</evidence>
<feature type="transmembrane region" description="Helical" evidence="11">
    <location>
        <begin position="934"/>
        <end position="958"/>
    </location>
</feature>
<feature type="region of interest" description="Disordered" evidence="10">
    <location>
        <begin position="8"/>
        <end position="34"/>
    </location>
</feature>
<feature type="transmembrane region" description="Helical" evidence="11">
    <location>
        <begin position="331"/>
        <end position="349"/>
    </location>
</feature>
<evidence type="ECO:0000256" key="1">
    <source>
        <dbReference type="ARBA" id="ARBA00004141"/>
    </source>
</evidence>
<dbReference type="PANTHER" id="PTHR43394">
    <property type="entry name" value="ATP-DEPENDENT PERMEASE MDL1, MITOCHONDRIAL"/>
    <property type="match status" value="1"/>
</dbReference>
<dbReference type="GO" id="GO:0090374">
    <property type="term" value="P:oligopeptide export from mitochondrion"/>
    <property type="evidence" value="ECO:0007669"/>
    <property type="project" value="TreeGrafter"/>
</dbReference>
<evidence type="ECO:0000313" key="15">
    <source>
        <dbReference type="Proteomes" id="UP000481153"/>
    </source>
</evidence>
<evidence type="ECO:0000256" key="10">
    <source>
        <dbReference type="SAM" id="MobiDB-lite"/>
    </source>
</evidence>
<evidence type="ECO:0000256" key="3">
    <source>
        <dbReference type="ARBA" id="ARBA00022448"/>
    </source>
</evidence>
<evidence type="ECO:0000313" key="14">
    <source>
        <dbReference type="EMBL" id="KAF0739622.1"/>
    </source>
</evidence>
<dbReference type="SMART" id="SM00382">
    <property type="entry name" value="AAA"/>
    <property type="match status" value="2"/>
</dbReference>
<feature type="transmembrane region" description="Helical" evidence="11">
    <location>
        <begin position="204"/>
        <end position="222"/>
    </location>
</feature>
<comment type="subcellular location">
    <subcellularLocation>
        <location evidence="1">Membrane</location>
        <topology evidence="1">Multi-pass membrane protein</topology>
    </subcellularLocation>
</comment>
<organism evidence="14 15">
    <name type="scientific">Aphanomyces euteiches</name>
    <dbReference type="NCBI Taxonomy" id="100861"/>
    <lineage>
        <taxon>Eukaryota</taxon>
        <taxon>Sar</taxon>
        <taxon>Stramenopiles</taxon>
        <taxon>Oomycota</taxon>
        <taxon>Saprolegniomycetes</taxon>
        <taxon>Saprolegniales</taxon>
        <taxon>Verrucalvaceae</taxon>
        <taxon>Aphanomyces</taxon>
    </lineage>
</organism>
<keyword evidence="15" id="KW-1185">Reference proteome</keyword>
<dbReference type="SUPFAM" id="SSF52540">
    <property type="entry name" value="P-loop containing nucleoside triphosphate hydrolases"/>
    <property type="match status" value="2"/>
</dbReference>
<dbReference type="InterPro" id="IPR011527">
    <property type="entry name" value="ABC1_TM_dom"/>
</dbReference>
<dbReference type="GO" id="GO:0016887">
    <property type="term" value="F:ATP hydrolysis activity"/>
    <property type="evidence" value="ECO:0007669"/>
    <property type="project" value="InterPro"/>
</dbReference>
<evidence type="ECO:0000256" key="6">
    <source>
        <dbReference type="ARBA" id="ARBA00022741"/>
    </source>
</evidence>
<reference evidence="14 15" key="1">
    <citation type="submission" date="2019-07" db="EMBL/GenBank/DDBJ databases">
        <title>Genomics analysis of Aphanomyces spp. identifies a new class of oomycete effector associated with host adaptation.</title>
        <authorList>
            <person name="Gaulin E."/>
        </authorList>
    </citation>
    <scope>NUCLEOTIDE SEQUENCE [LARGE SCALE GENOMIC DNA]</scope>
    <source>
        <strain evidence="14 15">ATCC 201684</strain>
    </source>
</reference>
<dbReference type="CDD" id="cd18577">
    <property type="entry name" value="ABC_6TM_Pgp_ABCB1_D1_like"/>
    <property type="match status" value="1"/>
</dbReference>
<feature type="transmembrane region" description="Helical" evidence="11">
    <location>
        <begin position="964"/>
        <end position="988"/>
    </location>
</feature>
<evidence type="ECO:0000259" key="13">
    <source>
        <dbReference type="PROSITE" id="PS50929"/>
    </source>
</evidence>
<feature type="transmembrane region" description="Helical" evidence="11">
    <location>
        <begin position="747"/>
        <end position="766"/>
    </location>
</feature>
<dbReference type="InterPro" id="IPR003439">
    <property type="entry name" value="ABC_transporter-like_ATP-bd"/>
</dbReference>
<dbReference type="Pfam" id="PF00005">
    <property type="entry name" value="ABC_tran"/>
    <property type="match status" value="2"/>
</dbReference>
<dbReference type="Gene3D" id="1.20.1560.10">
    <property type="entry name" value="ABC transporter type 1, transmembrane domain"/>
    <property type="match status" value="1"/>
</dbReference>
<dbReference type="PROSITE" id="PS00211">
    <property type="entry name" value="ABC_TRANSPORTER_1"/>
    <property type="match status" value="2"/>
</dbReference>
<keyword evidence="5" id="KW-0677">Repeat</keyword>
<feature type="transmembrane region" description="Helical" evidence="11">
    <location>
        <begin position="56"/>
        <end position="84"/>
    </location>
</feature>
<evidence type="ECO:0000256" key="9">
    <source>
        <dbReference type="ARBA" id="ARBA00023136"/>
    </source>
</evidence>
<gene>
    <name evidence="14" type="ORF">Ae201684_004796</name>
</gene>
<feature type="transmembrane region" description="Helical" evidence="11">
    <location>
        <begin position="104"/>
        <end position="128"/>
    </location>
</feature>
<comment type="caution">
    <text evidence="14">The sequence shown here is derived from an EMBL/GenBank/DDBJ whole genome shotgun (WGS) entry which is preliminary data.</text>
</comment>
<dbReference type="GO" id="GO:0015421">
    <property type="term" value="F:ABC-type oligopeptide transporter activity"/>
    <property type="evidence" value="ECO:0007669"/>
    <property type="project" value="TreeGrafter"/>
</dbReference>
<dbReference type="PANTHER" id="PTHR43394:SF27">
    <property type="entry name" value="ATP-DEPENDENT TRANSLOCASE ABCB1-LIKE"/>
    <property type="match status" value="1"/>
</dbReference>
<dbReference type="FunFam" id="3.40.50.300:FF:000251">
    <property type="entry name" value="ABC transporter B family member 19"/>
    <property type="match status" value="1"/>
</dbReference>
<dbReference type="AlphaFoldDB" id="A0A6G0XH41"/>
<feature type="domain" description="ABC transporter" evidence="12">
    <location>
        <begin position="392"/>
        <end position="630"/>
    </location>
</feature>
<dbReference type="InterPro" id="IPR036640">
    <property type="entry name" value="ABC1_TM_sf"/>
</dbReference>